<keyword evidence="11" id="KW-0175">Coiled coil</keyword>
<evidence type="ECO:0000256" key="6">
    <source>
        <dbReference type="ARBA" id="ARBA00022884"/>
    </source>
</evidence>
<dbReference type="GO" id="GO:0003729">
    <property type="term" value="F:mRNA binding"/>
    <property type="evidence" value="ECO:0007669"/>
    <property type="project" value="InterPro"/>
</dbReference>
<feature type="region of interest" description="Disordered" evidence="12">
    <location>
        <begin position="158"/>
        <end position="185"/>
    </location>
</feature>
<accession>A0A9D4V4V8</accession>
<proteinExistence type="predicted"/>
<keyword evidence="3" id="KW-0934">Plastid</keyword>
<evidence type="ECO:0000313" key="14">
    <source>
        <dbReference type="EMBL" id="KAI5079708.1"/>
    </source>
</evidence>
<evidence type="ECO:0000256" key="5">
    <source>
        <dbReference type="ARBA" id="ARBA00022737"/>
    </source>
</evidence>
<feature type="compositionally biased region" description="Acidic residues" evidence="12">
    <location>
        <begin position="1095"/>
        <end position="1104"/>
    </location>
</feature>
<evidence type="ECO:0000259" key="13">
    <source>
        <dbReference type="PROSITE" id="PS51295"/>
    </source>
</evidence>
<keyword evidence="2" id="KW-0150">Chloroplast</keyword>
<protein>
    <recommendedName>
        <fullName evidence="13">CRM domain-containing protein</fullName>
    </recommendedName>
</protein>
<dbReference type="GO" id="GO:0006397">
    <property type="term" value="P:mRNA processing"/>
    <property type="evidence" value="ECO:0007669"/>
    <property type="project" value="UniProtKB-KW"/>
</dbReference>
<evidence type="ECO:0000313" key="15">
    <source>
        <dbReference type="Proteomes" id="UP000886520"/>
    </source>
</evidence>
<evidence type="ECO:0000256" key="2">
    <source>
        <dbReference type="ARBA" id="ARBA00022528"/>
    </source>
</evidence>
<dbReference type="InterPro" id="IPR001890">
    <property type="entry name" value="RNA-binding_CRM"/>
</dbReference>
<keyword evidence="6 10" id="KW-0694">RNA-binding</keyword>
<feature type="region of interest" description="Disordered" evidence="12">
    <location>
        <begin position="453"/>
        <end position="484"/>
    </location>
</feature>
<dbReference type="PANTHER" id="PTHR31846">
    <property type="entry name" value="CRS1 / YHBY (CRM) DOMAIN-CONTAINING PROTEIN"/>
    <property type="match status" value="1"/>
</dbReference>
<feature type="domain" description="CRM" evidence="13">
    <location>
        <begin position="740"/>
        <end position="840"/>
    </location>
</feature>
<evidence type="ECO:0000256" key="8">
    <source>
        <dbReference type="ARBA" id="ARBA00023187"/>
    </source>
</evidence>
<dbReference type="EMBL" id="JABFUD020000005">
    <property type="protein sequence ID" value="KAI5079708.1"/>
    <property type="molecule type" value="Genomic_DNA"/>
</dbReference>
<dbReference type="FunFam" id="3.30.110.60:FF:000002">
    <property type="entry name" value="CRS2-associated factor 1, chloroplastic"/>
    <property type="match status" value="2"/>
</dbReference>
<dbReference type="AlphaFoldDB" id="A0A9D4V4V8"/>
<dbReference type="InterPro" id="IPR045278">
    <property type="entry name" value="CRS1/CFM2/CFM3"/>
</dbReference>
<dbReference type="SMART" id="SM01103">
    <property type="entry name" value="CRS1_YhbY"/>
    <property type="match status" value="4"/>
</dbReference>
<feature type="region of interest" description="Disordered" evidence="12">
    <location>
        <begin position="50"/>
        <end position="136"/>
    </location>
</feature>
<evidence type="ECO:0000256" key="11">
    <source>
        <dbReference type="SAM" id="Coils"/>
    </source>
</evidence>
<feature type="compositionally biased region" description="Basic and acidic residues" evidence="12">
    <location>
        <begin position="116"/>
        <end position="131"/>
    </location>
</feature>
<dbReference type="GO" id="GO:0009507">
    <property type="term" value="C:chloroplast"/>
    <property type="evidence" value="ECO:0007669"/>
    <property type="project" value="UniProtKB-SubCell"/>
</dbReference>
<evidence type="ECO:0000256" key="12">
    <source>
        <dbReference type="SAM" id="MobiDB-lite"/>
    </source>
</evidence>
<keyword evidence="8" id="KW-0508">mRNA splicing</keyword>
<dbReference type="OrthoDB" id="551352at2759"/>
<name>A0A9D4V4V8_ADICA</name>
<comment type="caution">
    <text evidence="14">The sequence shown here is derived from an EMBL/GenBank/DDBJ whole genome shotgun (WGS) entry which is preliminary data.</text>
</comment>
<evidence type="ECO:0000256" key="9">
    <source>
        <dbReference type="ARBA" id="ARBA00023274"/>
    </source>
</evidence>
<evidence type="ECO:0000256" key="1">
    <source>
        <dbReference type="ARBA" id="ARBA00004229"/>
    </source>
</evidence>
<feature type="compositionally biased region" description="Basic and acidic residues" evidence="12">
    <location>
        <begin position="905"/>
        <end position="921"/>
    </location>
</feature>
<dbReference type="Pfam" id="PF01985">
    <property type="entry name" value="CRS1_YhbY"/>
    <property type="match status" value="4"/>
</dbReference>
<dbReference type="GO" id="GO:0000373">
    <property type="term" value="P:Group II intron splicing"/>
    <property type="evidence" value="ECO:0007669"/>
    <property type="project" value="UniProtKB-ARBA"/>
</dbReference>
<keyword evidence="9" id="KW-0687">Ribonucleoprotein</keyword>
<dbReference type="Gene3D" id="3.30.110.60">
    <property type="entry name" value="YhbY-like"/>
    <property type="match status" value="4"/>
</dbReference>
<feature type="domain" description="CRM" evidence="13">
    <location>
        <begin position="261"/>
        <end position="357"/>
    </location>
</feature>
<evidence type="ECO:0000256" key="3">
    <source>
        <dbReference type="ARBA" id="ARBA00022640"/>
    </source>
</evidence>
<reference evidence="14 15" key="1">
    <citation type="submission" date="2021-01" db="EMBL/GenBank/DDBJ databases">
        <title>Adiantum capillus-veneris genome.</title>
        <authorList>
            <person name="Fang Y."/>
            <person name="Liao Q."/>
        </authorList>
    </citation>
    <scope>NUCLEOTIDE SEQUENCE [LARGE SCALE GENOMIC DNA]</scope>
    <source>
        <strain evidence="14">H3</strain>
        <tissue evidence="14">Leaf</tissue>
    </source>
</reference>
<evidence type="ECO:0000256" key="10">
    <source>
        <dbReference type="PROSITE-ProRule" id="PRU00626"/>
    </source>
</evidence>
<keyword evidence="7" id="KW-0809">Transit peptide</keyword>
<feature type="region of interest" description="Disordered" evidence="12">
    <location>
        <begin position="902"/>
        <end position="923"/>
    </location>
</feature>
<organism evidence="14 15">
    <name type="scientific">Adiantum capillus-veneris</name>
    <name type="common">Maidenhair fern</name>
    <dbReference type="NCBI Taxonomy" id="13818"/>
    <lineage>
        <taxon>Eukaryota</taxon>
        <taxon>Viridiplantae</taxon>
        <taxon>Streptophyta</taxon>
        <taxon>Embryophyta</taxon>
        <taxon>Tracheophyta</taxon>
        <taxon>Polypodiopsida</taxon>
        <taxon>Polypodiidae</taxon>
        <taxon>Polypodiales</taxon>
        <taxon>Pteridineae</taxon>
        <taxon>Pteridaceae</taxon>
        <taxon>Vittarioideae</taxon>
        <taxon>Adiantum</taxon>
    </lineage>
</organism>
<dbReference type="GO" id="GO:1990904">
    <property type="term" value="C:ribonucleoprotein complex"/>
    <property type="evidence" value="ECO:0007669"/>
    <property type="project" value="UniProtKB-KW"/>
</dbReference>
<feature type="domain" description="CRM" evidence="13">
    <location>
        <begin position="543"/>
        <end position="640"/>
    </location>
</feature>
<feature type="coiled-coil region" evidence="11">
    <location>
        <begin position="860"/>
        <end position="894"/>
    </location>
</feature>
<keyword evidence="15" id="KW-1185">Reference proteome</keyword>
<dbReference type="InterPro" id="IPR035920">
    <property type="entry name" value="YhbY-like_sf"/>
</dbReference>
<dbReference type="PROSITE" id="PS51295">
    <property type="entry name" value="CRM"/>
    <property type="match status" value="4"/>
</dbReference>
<gene>
    <name evidence="14" type="ORF">GOP47_0005187</name>
</gene>
<dbReference type="PANTHER" id="PTHR31846:SF7">
    <property type="entry name" value="CRS1 _ YHBY (CRM) DOMAIN-CONTAINING PROTEIN"/>
    <property type="match status" value="1"/>
</dbReference>
<comment type="subcellular location">
    <subcellularLocation>
        <location evidence="1">Plastid</location>
        <location evidence="1">Chloroplast</location>
    </subcellularLocation>
</comment>
<sequence length="1132" mass="126708">MALLRVPALLGTQTDSNSLGSCRGSSLRLFLPRPTQVCSRGHRVAIASVTEVQRNSRREPTQSSKPSDGDRKKHIPPWRTSWTPVPRNYKWRAPTRDWSNQQHDLRRRRRLGQRAGKHEYKQDKEGDRAESSSKMYATQRTAMASILERLRDLERKLDPTEADATSQDKPLLSKPNADVARNQPDLPLRTLPIGTAGELFLPRPPKNVFSIGNYWSTPDHPIPAPGRGVPDMKFAWEFEENSKDEREEKEKRVKTPSLAELIIPPKQLRQLRTAGMALERPIVVGRLGITDNIADKIIGQWRKSELVKIKCGGPAATNMMKIHKDLERKTGGLVIWRSGSVAILYRGDDYDMVNNVATSLEDKLDGLLVSGKATGSFSNNVKQLKGLPKHISGGTPSLDGNAEIVGAPANVVQNGSERDILAGKLASGFVEGIEPNDVERPREHNVDSQACVSPMGAVNPERDDLHPRKEHTHTPLRPRPNMYPDPFVDRDYELEIDSILETLGPRCKDWTGLTPVPVDADLLPPLIPNFRPPYRLLPYGVRPQLSNTEQTDLRRLIRHIAPHFVLGRNKGHQGLAAAILKLWEKSEVVKIAIKAGVQNTSSEMMAEELKRCTGGVLLGRDRYFITIYRGKDFLPRQIAFAITEKSTMLRNLKAGDELVEGGISTINYPRMDEPSADDIRLKAEQEMRRQAEVEKAKKIALAKELEEKLALAAEKKHKAERDLETLDAMFTPVDETDDLEPLTEEEKYMFRKVGLKMGQFLLMGRRGVFDGVVENMHLHWKHRELVKLIVKERDPVQLQKMARMLECESGGVLIAVESTSKGQAIIIYRGKNYQRPDNLRPENLLNKKKALERSLEMQRRASLTSHISALKQEIAKLKASLSESERAKDELLEAALDDFSSMSSDTKEKGLHEENEADRDSTCGWSSQLLEEERLIESVCNNKKELMNLVNLGPIYRAIRLSNLERLRLRKLSLRLGVGSKFNVGKSNGLVGLARAIRVHFLKHSLAVIGIKHMGPGTSVQDLVHDLEDLTGGVLVSQESNRIIMYRGWPKGEKMPLSGSVKELSPELLAAMEAEEEEDDRVDYPSDTRMGTDTSDNDDDEEDLSFLLSEGAGTGVVEGQSSDLLICSTGAA</sequence>
<dbReference type="Proteomes" id="UP000886520">
    <property type="component" value="Chromosome 5"/>
</dbReference>
<keyword evidence="4" id="KW-0507">mRNA processing</keyword>
<feature type="coiled-coil region" evidence="11">
    <location>
        <begin position="688"/>
        <end position="729"/>
    </location>
</feature>
<keyword evidence="5" id="KW-0677">Repeat</keyword>
<evidence type="ECO:0000256" key="4">
    <source>
        <dbReference type="ARBA" id="ARBA00022664"/>
    </source>
</evidence>
<feature type="region of interest" description="Disordered" evidence="12">
    <location>
        <begin position="1073"/>
        <end position="1105"/>
    </location>
</feature>
<evidence type="ECO:0000256" key="7">
    <source>
        <dbReference type="ARBA" id="ARBA00022946"/>
    </source>
</evidence>
<feature type="domain" description="CRM" evidence="13">
    <location>
        <begin position="959"/>
        <end position="1058"/>
    </location>
</feature>
<dbReference type="SUPFAM" id="SSF75471">
    <property type="entry name" value="YhbY-like"/>
    <property type="match status" value="4"/>
</dbReference>